<sequence length="987" mass="114653">MESLDIIIFHGEEGFNNVYAYDYLLALNTKQAGNKDWTKITSLVNAETVELIQAPAVELLTREGSEDYRITVPSAINYGIRRYDMKKVRDRKNTTREKEGDCWVSEKDYETLMLTDLGNQKIKTGVDYTNWRIRIQLQQLDILMHPKFVETLSVVVFCDEKDQCDHTRSDIAYNRILHGDLHIMAGTCYDVAQSIQLNIIGEVGVNAHDRQLALGGVLRRGEKIFTSRVQNVAHQKVIRAGTPSNLFSEKIALFNGERGADVKIREGMAQSAETIALDDIAAKWKQRPTDEYTRDIIRLCKAKGRWSGYTEPSNSDAMDLRLEGNLNRYLKNATQEIQNIRAENKGAGPTLAAALIIITCDSLERTIWDNEAHSVLRGIYLYGQEKLGSVYYTLRKDFRWSIRERYTDRSTCWRVCDRKQYFMARYNYYGLRLEAGDTIYKWEIKKMNLERETTSEEGYPYSKYEGAEEDDDDTIVHNIDGAKYSAFLQRIINNGWQEKDGIGQIMEERSGLENFQFTKDAYVDDRGFLVLPQYYEKRIKSTLYCSEFRIRRVAITSRGTDDPWVRKTADKEITEKDTWLLPLDHIIDTVPCFRGQILSDQKQPVSERFNEIIQELKLDDYNEKILQGKIQEEDYCPTKVILGYVSLKKRMRVFSILKWYMPVSRIEEYIGSEEYKYTTEQYDQVFGMEREIEIRKSYTSVILYTIELGYELQVRTYTDEQIRVLEEVLRTNDNEVRTLWFQKNLPVFFGKLSALPKAKIVEDLIPLVLYQALIMSVYPRAANQNRSHPFLLFEEGKLRIVPLKTANHRGDYELMRCLHIMRFHYGFKARRYELEADVLNVIGKVWKYWDTMACDMVALDDTRRVRNELMKAHMYTYCGVVRTAAIFILPITNPEKGFIALIISQKGASLSFLRDVVRARFNDVEKYLIGICGVVVGEGGHVESILCENLKGKRLNKVVVGHKMELLHVKFPGRVFENHEVVTKLVN</sequence>
<dbReference type="InterPro" id="IPR001742">
    <property type="entry name" value="Capsid_VP2_Orbivir"/>
</dbReference>
<evidence type="ECO:0000256" key="2">
    <source>
        <dbReference type="ARBA" id="ARBA00008722"/>
    </source>
</evidence>
<dbReference type="GO" id="GO:0039625">
    <property type="term" value="C:viral inner capsid"/>
    <property type="evidence" value="ECO:0007669"/>
    <property type="project" value="UniProtKB-KW"/>
</dbReference>
<evidence type="ECO:0000256" key="4">
    <source>
        <dbReference type="ARBA" id="ARBA00022561"/>
    </source>
</evidence>
<dbReference type="Pfam" id="PF00898">
    <property type="entry name" value="Orbi_VP2"/>
    <property type="match status" value="1"/>
</dbReference>
<reference evidence="7" key="1">
    <citation type="journal article" date="2023" name="Arch. Virol.">
        <title>Complete genome sequences of epizootic hemorrhagic disease virus serotypes 5 and 6 isolated in Japan.</title>
        <authorList>
            <person name="Shirafuji H."/>
            <person name="Murota K."/>
            <person name="Kishida N."/>
            <person name="Suda Y."/>
            <person name="Yanase T."/>
        </authorList>
    </citation>
    <scope>NUCLEOTIDE SEQUENCE</scope>
    <source>
        <strain evidence="7">ON-11/E/16</strain>
    </source>
</reference>
<proteinExistence type="inferred from homology"/>
<accession>A0AA48KU18</accession>
<organism evidence="7">
    <name type="scientific">Epizootic hemorrhagic disease virus 5</name>
    <dbReference type="NCBI Taxonomy" id="238100"/>
    <lineage>
        <taxon>Viruses</taxon>
        <taxon>Riboviria</taxon>
        <taxon>Orthornavirae</taxon>
        <taxon>Duplornaviricota</taxon>
        <taxon>Resentoviricetes</taxon>
        <taxon>Reovirales</taxon>
        <taxon>Sedoreoviridae</taxon>
        <taxon>Orbivirus</taxon>
        <taxon>Orbivirus ruminantium</taxon>
        <taxon>Epizootic hemorrhagic disease virus</taxon>
    </lineage>
</organism>
<comment type="subcellular location">
    <subcellularLocation>
        <location evidence="1">Virion</location>
    </subcellularLocation>
</comment>
<evidence type="ECO:0000256" key="5">
    <source>
        <dbReference type="ARBA" id="ARBA00022844"/>
    </source>
</evidence>
<keyword evidence="5" id="KW-0946">Virion</keyword>
<evidence type="ECO:0000256" key="3">
    <source>
        <dbReference type="ARBA" id="ARBA00015347"/>
    </source>
</evidence>
<reference evidence="7" key="2">
    <citation type="submission" date="2023-03" db="EMBL/GenBank/DDBJ databases">
        <authorList>
            <person name="Shirafuji H."/>
            <person name="Kishida N."/>
        </authorList>
    </citation>
    <scope>NUCLEOTIDE SEQUENCE</scope>
    <source>
        <strain evidence="7">ON-11/E/16</strain>
    </source>
</reference>
<name>A0AA48KU18_9REOV</name>
<evidence type="ECO:0000256" key="6">
    <source>
        <dbReference type="ARBA" id="ARBA00022996"/>
    </source>
</evidence>
<protein>
    <recommendedName>
        <fullName evidence="3">Outer capsid protein VP2</fullName>
    </recommendedName>
</protein>
<keyword evidence="6" id="KW-1153">Inner capsid protein</keyword>
<evidence type="ECO:0000256" key="1">
    <source>
        <dbReference type="ARBA" id="ARBA00004328"/>
    </source>
</evidence>
<evidence type="ECO:0000313" key="7">
    <source>
        <dbReference type="EMBL" id="BDY02933.1"/>
    </source>
</evidence>
<comment type="similarity">
    <text evidence="2">Belongs to the orbivirus VP2 family.</text>
</comment>
<gene>
    <name evidence="7" type="primary">VP2</name>
</gene>
<dbReference type="GO" id="GO:0005198">
    <property type="term" value="F:structural molecule activity"/>
    <property type="evidence" value="ECO:0007669"/>
    <property type="project" value="InterPro"/>
</dbReference>
<keyword evidence="4" id="KW-0167">Capsid protein</keyword>
<dbReference type="EMBL" id="LC757714">
    <property type="protein sequence ID" value="BDY02933.1"/>
    <property type="molecule type" value="Genomic_RNA"/>
</dbReference>